<dbReference type="GO" id="GO:0034063">
    <property type="term" value="P:stress granule assembly"/>
    <property type="evidence" value="ECO:0007669"/>
    <property type="project" value="TreeGrafter"/>
</dbReference>
<gene>
    <name evidence="7" type="primary">LSM14A</name>
    <name evidence="7" type="ORF">FJT64_015322</name>
</gene>
<dbReference type="AlphaFoldDB" id="A0A6A4XFW3"/>
<protein>
    <submittedName>
        <fullName evidence="7">Protein LSM14 A</fullName>
    </submittedName>
</protein>
<evidence type="ECO:0000259" key="6">
    <source>
        <dbReference type="PROSITE" id="PS51536"/>
    </source>
</evidence>
<dbReference type="InterPro" id="IPR025762">
    <property type="entry name" value="DFDF"/>
</dbReference>
<name>A0A6A4XFW3_AMPAM</name>
<feature type="region of interest" description="Disordered" evidence="3">
    <location>
        <begin position="1"/>
        <end position="172"/>
    </location>
</feature>
<feature type="domain" description="DFDF" evidence="4">
    <location>
        <begin position="168"/>
        <end position="204"/>
    </location>
</feature>
<feature type="region of interest" description="Disordered" evidence="3">
    <location>
        <begin position="257"/>
        <end position="284"/>
    </location>
</feature>
<dbReference type="GO" id="GO:0000932">
    <property type="term" value="C:P-body"/>
    <property type="evidence" value="ECO:0007669"/>
    <property type="project" value="TreeGrafter"/>
</dbReference>
<accession>A0A6A4XFW3</accession>
<reference evidence="7 8" key="1">
    <citation type="submission" date="2019-07" db="EMBL/GenBank/DDBJ databases">
        <title>Draft genome assembly of a fouling barnacle, Amphibalanus amphitrite (Darwin, 1854): The first reference genome for Thecostraca.</title>
        <authorList>
            <person name="Kim W."/>
        </authorList>
    </citation>
    <scope>NUCLEOTIDE SEQUENCE [LARGE SCALE GENOMIC DNA]</scope>
    <source>
        <strain evidence="7">SNU_AA5</strain>
        <tissue evidence="7">Soma without cirri and trophi</tissue>
    </source>
</reference>
<sequence>MGSSTSSGGAPGGPLAAGSRLSQQPAFGAAAAAPAPAAGYGLNGAPAAAAAPAAGSAAVGGAVSRLPPAAAAPGGPVSAAVPAASSTAGGGDLLAGSSRSTTPSRRSPTMDQGVQTQQDRQHRHRDGSPAARWLPQQLPAGRCRAGGGYRSQRGGRRGGRGQSRGTFQVSARPIKFDGDFDFEEANKKFEELAAQLAKTKITPAGGEEENGEAAGGDESAEEGELHETSTEEPPVFYNKTKSFFDNISCDAIEKARDNRQRRQDWQKERKQNLETFGVEGTRRPYRRGGYGRGYYNNRGGPGGGGGYYNNRGGGGYYNNRGGYRGYYNNYNRGYGGGGGRRGGGDGQFQPRGGRSNQEGRSAAAEAADN</sequence>
<dbReference type="GO" id="GO:0003729">
    <property type="term" value="F:mRNA binding"/>
    <property type="evidence" value="ECO:0007669"/>
    <property type="project" value="TreeGrafter"/>
</dbReference>
<dbReference type="OrthoDB" id="21539at2759"/>
<feature type="domain" description="FFD box profile" evidence="5">
    <location>
        <begin position="235"/>
        <end position="251"/>
    </location>
</feature>
<feature type="region of interest" description="Disordered" evidence="3">
    <location>
        <begin position="199"/>
        <end position="237"/>
    </location>
</feature>
<feature type="short sequence motif" description="FFD box" evidence="1">
    <location>
        <begin position="235"/>
        <end position="251"/>
    </location>
</feature>
<dbReference type="PROSITE" id="PS51513">
    <property type="entry name" value="FFD"/>
    <property type="match status" value="1"/>
</dbReference>
<feature type="domain" description="TFG box profile" evidence="6">
    <location>
        <begin position="260"/>
        <end position="280"/>
    </location>
</feature>
<dbReference type="PROSITE" id="PS51512">
    <property type="entry name" value="DFDF"/>
    <property type="match status" value="1"/>
</dbReference>
<dbReference type="SMART" id="SM01199">
    <property type="entry name" value="FDF"/>
    <property type="match status" value="1"/>
</dbReference>
<feature type="short sequence motif" description="TFG box" evidence="2">
    <location>
        <begin position="260"/>
        <end position="280"/>
    </location>
</feature>
<evidence type="ECO:0000259" key="5">
    <source>
        <dbReference type="PROSITE" id="PS51513"/>
    </source>
</evidence>
<dbReference type="PANTHER" id="PTHR13586">
    <property type="entry name" value="SCD6 PROTEIN-RELATED"/>
    <property type="match status" value="1"/>
</dbReference>
<evidence type="ECO:0000256" key="2">
    <source>
        <dbReference type="PROSITE-ProRule" id="PRU00869"/>
    </source>
</evidence>
<dbReference type="InterPro" id="IPR025761">
    <property type="entry name" value="FFD_box"/>
</dbReference>
<dbReference type="PANTHER" id="PTHR13586:SF0">
    <property type="entry name" value="TRAILER HITCH, ISOFORM H"/>
    <property type="match status" value="1"/>
</dbReference>
<comment type="caution">
    <text evidence="7">The sequence shown here is derived from an EMBL/GenBank/DDBJ whole genome shotgun (WGS) entry which is preliminary data.</text>
</comment>
<feature type="region of interest" description="Disordered" evidence="3">
    <location>
        <begin position="328"/>
        <end position="369"/>
    </location>
</feature>
<feature type="compositionally biased region" description="Low complexity" evidence="3">
    <location>
        <begin position="97"/>
        <end position="109"/>
    </location>
</feature>
<evidence type="ECO:0000259" key="4">
    <source>
        <dbReference type="PROSITE" id="PS51512"/>
    </source>
</evidence>
<feature type="compositionally biased region" description="Gly residues" evidence="3">
    <location>
        <begin position="333"/>
        <end position="346"/>
    </location>
</feature>
<dbReference type="Pfam" id="PF09532">
    <property type="entry name" value="FDF"/>
    <property type="match status" value="1"/>
</dbReference>
<feature type="compositionally biased region" description="Low complexity" evidence="3">
    <location>
        <begin position="1"/>
        <end position="87"/>
    </location>
</feature>
<dbReference type="GO" id="GO:0033962">
    <property type="term" value="P:P-body assembly"/>
    <property type="evidence" value="ECO:0007669"/>
    <property type="project" value="TreeGrafter"/>
</dbReference>
<organism evidence="7 8">
    <name type="scientific">Amphibalanus amphitrite</name>
    <name type="common">Striped barnacle</name>
    <name type="synonym">Balanus amphitrite</name>
    <dbReference type="NCBI Taxonomy" id="1232801"/>
    <lineage>
        <taxon>Eukaryota</taxon>
        <taxon>Metazoa</taxon>
        <taxon>Ecdysozoa</taxon>
        <taxon>Arthropoda</taxon>
        <taxon>Crustacea</taxon>
        <taxon>Multicrustacea</taxon>
        <taxon>Cirripedia</taxon>
        <taxon>Thoracica</taxon>
        <taxon>Thoracicalcarea</taxon>
        <taxon>Balanomorpha</taxon>
        <taxon>Balanoidea</taxon>
        <taxon>Balanidae</taxon>
        <taxon>Amphibalaninae</taxon>
        <taxon>Amphibalanus</taxon>
    </lineage>
</organism>
<evidence type="ECO:0000313" key="7">
    <source>
        <dbReference type="EMBL" id="KAF0314218.1"/>
    </source>
</evidence>
<evidence type="ECO:0000256" key="3">
    <source>
        <dbReference type="SAM" id="MobiDB-lite"/>
    </source>
</evidence>
<dbReference type="InterPro" id="IPR025768">
    <property type="entry name" value="TFG_box"/>
</dbReference>
<dbReference type="PROSITE" id="PS51536">
    <property type="entry name" value="TFG"/>
    <property type="match status" value="1"/>
</dbReference>
<proteinExistence type="predicted"/>
<dbReference type="EMBL" id="VIIS01000039">
    <property type="protein sequence ID" value="KAF0314218.1"/>
    <property type="molecule type" value="Genomic_DNA"/>
</dbReference>
<evidence type="ECO:0000313" key="8">
    <source>
        <dbReference type="Proteomes" id="UP000440578"/>
    </source>
</evidence>
<keyword evidence="8" id="KW-1185">Reference proteome</keyword>
<dbReference type="Proteomes" id="UP000440578">
    <property type="component" value="Unassembled WGS sequence"/>
</dbReference>
<evidence type="ECO:0000256" key="1">
    <source>
        <dbReference type="PROSITE-ProRule" id="PRU00846"/>
    </source>
</evidence>
<dbReference type="InterPro" id="IPR019050">
    <property type="entry name" value="FDF_dom"/>
</dbReference>
<feature type="compositionally biased region" description="Basic and acidic residues" evidence="3">
    <location>
        <begin position="257"/>
        <end position="272"/>
    </location>
</feature>